<dbReference type="SUPFAM" id="SSF53649">
    <property type="entry name" value="Alkaline phosphatase-like"/>
    <property type="match status" value="1"/>
</dbReference>
<evidence type="ECO:0000256" key="12">
    <source>
        <dbReference type="SAM" id="Phobius"/>
    </source>
</evidence>
<evidence type="ECO:0000256" key="5">
    <source>
        <dbReference type="ARBA" id="ARBA00022801"/>
    </source>
</evidence>
<reference evidence="13 14" key="1">
    <citation type="submission" date="2018-06" db="EMBL/GenBank/DDBJ databases">
        <title>Comparative genomics reveals the genomic features of Rhizophagus irregularis, R. cerebriforme, R. diaphanum and Gigaspora rosea, and their symbiotic lifestyle signature.</title>
        <authorList>
            <person name="Morin E."/>
            <person name="San Clemente H."/>
            <person name="Chen E.C.H."/>
            <person name="De La Providencia I."/>
            <person name="Hainaut M."/>
            <person name="Kuo A."/>
            <person name="Kohler A."/>
            <person name="Murat C."/>
            <person name="Tang N."/>
            <person name="Roy S."/>
            <person name="Loubradou J."/>
            <person name="Henrissat B."/>
            <person name="Grigoriev I.V."/>
            <person name="Corradi N."/>
            <person name="Roux C."/>
            <person name="Martin F.M."/>
        </authorList>
    </citation>
    <scope>NUCLEOTIDE SEQUENCE [LARGE SCALE GENOMIC DNA]</scope>
    <source>
        <strain evidence="13 14">DAOM 227022</strain>
    </source>
</reference>
<dbReference type="PANTHER" id="PTHR11596:SF5">
    <property type="entry name" value="ALKALINE PHOSPHATASE"/>
    <property type="match status" value="1"/>
</dbReference>
<comment type="caution">
    <text evidence="13">The sequence shown here is derived from an EMBL/GenBank/DDBJ whole genome shotgun (WGS) entry which is preliminary data.</text>
</comment>
<keyword evidence="3" id="KW-0597">Phosphoprotein</keyword>
<dbReference type="InterPro" id="IPR001952">
    <property type="entry name" value="Alkaline_phosphatase"/>
</dbReference>
<dbReference type="InterPro" id="IPR017850">
    <property type="entry name" value="Alkaline_phosphatase_core_sf"/>
</dbReference>
<evidence type="ECO:0000256" key="3">
    <source>
        <dbReference type="ARBA" id="ARBA00022553"/>
    </source>
</evidence>
<feature type="binding site" evidence="9">
    <location>
        <position position="170"/>
    </location>
    <ligand>
        <name>Mg(2+)</name>
        <dbReference type="ChEBI" id="CHEBI:18420"/>
    </ligand>
</feature>
<organism evidence="13 14">
    <name type="scientific">Glomus cerebriforme</name>
    <dbReference type="NCBI Taxonomy" id="658196"/>
    <lineage>
        <taxon>Eukaryota</taxon>
        <taxon>Fungi</taxon>
        <taxon>Fungi incertae sedis</taxon>
        <taxon>Mucoromycota</taxon>
        <taxon>Glomeromycotina</taxon>
        <taxon>Glomeromycetes</taxon>
        <taxon>Glomerales</taxon>
        <taxon>Glomeraceae</taxon>
        <taxon>Glomus</taxon>
    </lineage>
</organism>
<evidence type="ECO:0000256" key="6">
    <source>
        <dbReference type="ARBA" id="ARBA00022833"/>
    </source>
</evidence>
<dbReference type="PANTHER" id="PTHR11596">
    <property type="entry name" value="ALKALINE PHOSPHATASE"/>
    <property type="match status" value="1"/>
</dbReference>
<dbReference type="GO" id="GO:0000329">
    <property type="term" value="C:fungal-type vacuole membrane"/>
    <property type="evidence" value="ECO:0007669"/>
    <property type="project" value="TreeGrafter"/>
</dbReference>
<feature type="binding site" evidence="9">
    <location>
        <position position="69"/>
    </location>
    <ligand>
        <name>Mg(2+)</name>
        <dbReference type="ChEBI" id="CHEBI:18420"/>
    </ligand>
</feature>
<evidence type="ECO:0000256" key="1">
    <source>
        <dbReference type="ARBA" id="ARBA00005984"/>
    </source>
</evidence>
<keyword evidence="14" id="KW-1185">Reference proteome</keyword>
<gene>
    <name evidence="13" type="ORF">C1645_782255</name>
</gene>
<evidence type="ECO:0000313" key="13">
    <source>
        <dbReference type="EMBL" id="RIA85291.1"/>
    </source>
</evidence>
<feature type="binding site" evidence="9">
    <location>
        <position position="168"/>
    </location>
    <ligand>
        <name>Mg(2+)</name>
        <dbReference type="ChEBI" id="CHEBI:18420"/>
    </ligand>
</feature>
<dbReference type="Pfam" id="PF00245">
    <property type="entry name" value="Alk_phosphatase"/>
    <property type="match status" value="2"/>
</dbReference>
<feature type="binding site" evidence="9">
    <location>
        <position position="305"/>
    </location>
    <ligand>
        <name>Mg(2+)</name>
        <dbReference type="ChEBI" id="CHEBI:18420"/>
    </ligand>
</feature>
<dbReference type="STRING" id="658196.A0A397SR22"/>
<dbReference type="GO" id="GO:0046872">
    <property type="term" value="F:metal ion binding"/>
    <property type="evidence" value="ECO:0007669"/>
    <property type="project" value="UniProtKB-KW"/>
</dbReference>
<comment type="cofactor">
    <cofactor evidence="9">
        <name>Zn(2+)</name>
        <dbReference type="ChEBI" id="CHEBI:29105"/>
    </cofactor>
    <text evidence="9">Binds 2 Zn(2+) ions.</text>
</comment>
<dbReference type="Gene3D" id="3.40.720.10">
    <property type="entry name" value="Alkaline Phosphatase, subunit A"/>
    <property type="match status" value="2"/>
</dbReference>
<comment type="catalytic activity">
    <reaction evidence="11">
        <text>a phosphate monoester + H2O = an alcohol + phosphate</text>
        <dbReference type="Rhea" id="RHEA:15017"/>
        <dbReference type="ChEBI" id="CHEBI:15377"/>
        <dbReference type="ChEBI" id="CHEBI:30879"/>
        <dbReference type="ChEBI" id="CHEBI:43474"/>
        <dbReference type="ChEBI" id="CHEBI:67140"/>
        <dbReference type="EC" id="3.1.3.1"/>
    </reaction>
</comment>
<protein>
    <recommendedName>
        <fullName evidence="2 11">Alkaline phosphatase</fullName>
        <ecNumber evidence="2 11">3.1.3.1</ecNumber>
    </recommendedName>
</protein>
<evidence type="ECO:0000313" key="14">
    <source>
        <dbReference type="Proteomes" id="UP000265703"/>
    </source>
</evidence>
<dbReference type="Proteomes" id="UP000265703">
    <property type="component" value="Unassembled WGS sequence"/>
</dbReference>
<evidence type="ECO:0000256" key="11">
    <source>
        <dbReference type="RuleBase" id="RU003947"/>
    </source>
</evidence>
<keyword evidence="12" id="KW-0472">Membrane</keyword>
<comment type="similarity">
    <text evidence="1 10">Belongs to the alkaline phosphatase family.</text>
</comment>
<evidence type="ECO:0000256" key="4">
    <source>
        <dbReference type="ARBA" id="ARBA00022723"/>
    </source>
</evidence>
<keyword evidence="6 9" id="KW-0862">Zinc</keyword>
<dbReference type="EMBL" id="QKYT01000435">
    <property type="protein sequence ID" value="RIA85291.1"/>
    <property type="molecule type" value="Genomic_DNA"/>
</dbReference>
<name>A0A397SR22_9GLOM</name>
<feature type="active site" description="Phosphoserine intermediate" evidence="8">
    <location>
        <position position="117"/>
    </location>
</feature>
<evidence type="ECO:0000256" key="2">
    <source>
        <dbReference type="ARBA" id="ARBA00012647"/>
    </source>
</evidence>
<keyword evidence="7 9" id="KW-0460">Magnesium</keyword>
<accession>A0A397SR22</accession>
<evidence type="ECO:0000256" key="8">
    <source>
        <dbReference type="PIRSR" id="PIRSR601952-1"/>
    </source>
</evidence>
<keyword evidence="12" id="KW-0812">Transmembrane</keyword>
<dbReference type="GO" id="GO:0004035">
    <property type="term" value="F:alkaline phosphatase activity"/>
    <property type="evidence" value="ECO:0007669"/>
    <property type="project" value="UniProtKB-EC"/>
</dbReference>
<keyword evidence="5 11" id="KW-0378">Hydrolase</keyword>
<feature type="transmembrane region" description="Helical" evidence="12">
    <location>
        <begin position="28"/>
        <end position="52"/>
    </location>
</feature>
<evidence type="ECO:0000256" key="7">
    <source>
        <dbReference type="ARBA" id="ARBA00022842"/>
    </source>
</evidence>
<dbReference type="SMART" id="SM00098">
    <property type="entry name" value="alkPPc"/>
    <property type="match status" value="1"/>
</dbReference>
<keyword evidence="12" id="KW-1133">Transmembrane helix</keyword>
<feature type="binding site" evidence="9">
    <location>
        <position position="69"/>
    </location>
    <ligand>
        <name>Zn(2+)</name>
        <dbReference type="ChEBI" id="CHEBI:29105"/>
        <label>2</label>
    </ligand>
</feature>
<sequence length="503" mass="56894">MSNNHGDPAETERLLGFGPERKKTRRELCAVLFTAVLIVSAVIGIVSIWLSLSHADSYEKRNVILMISDGFGPASETFARNYKQHVDKLDYNYFTSLDEILVGSSRTRSSDSLVTDSAAGATAFACALKTYNGAIGVNPEKVPCGTVLESAKHFGFATGLVVTSRITHATPATFSAHVISRDMESDIATQQIGDYPLGRQVDLMIGGGRCFFLPNSTSESCRVDERDLVKESKERGFNYFSSRKEFDNLEPGKDKYDICNTYHMSYEIDRDSSQEPSLKEMSEKALKFLEYETADSDKGFFLMIEGSRIVKKYVDEHPGTVMISVSDHETGGLSLARQDSGNPEYLWYPEPVSLVKNSSYILSKELSKYWNNDREDYIKDIVRDGLGIDDVEDHDLSWLNQPRSQLEYEYYLANITNYKARLGWATHGHSSVDVNLYAYGQGSEALRGNHENIEIGDFIVEYLNLDLDYITEKLIRHVIKYTFHQATDSTHFYKRDHHHCNHK</sequence>
<evidence type="ECO:0000256" key="9">
    <source>
        <dbReference type="PIRSR" id="PIRSR601952-2"/>
    </source>
</evidence>
<dbReference type="AlphaFoldDB" id="A0A397SR22"/>
<dbReference type="CDD" id="cd16012">
    <property type="entry name" value="ALP"/>
    <property type="match status" value="1"/>
</dbReference>
<feature type="binding site" evidence="9">
    <location>
        <position position="429"/>
    </location>
    <ligand>
        <name>Zn(2+)</name>
        <dbReference type="ChEBI" id="CHEBI:29105"/>
        <label>2</label>
    </ligand>
</feature>
<comment type="cofactor">
    <cofactor evidence="9">
        <name>Mg(2+)</name>
        <dbReference type="ChEBI" id="CHEBI:18420"/>
    </cofactor>
    <text evidence="9">Binds 1 Mg(2+) ion.</text>
</comment>
<dbReference type="PRINTS" id="PR00113">
    <property type="entry name" value="ALKPHPHTASE"/>
</dbReference>
<dbReference type="OrthoDB" id="7392499at2759"/>
<dbReference type="PROSITE" id="PS00123">
    <property type="entry name" value="ALKALINE_PHOSPHATASE"/>
    <property type="match status" value="1"/>
</dbReference>
<keyword evidence="4 9" id="KW-0479">Metal-binding</keyword>
<dbReference type="EC" id="3.1.3.1" evidence="2 11"/>
<dbReference type="InterPro" id="IPR018299">
    <property type="entry name" value="Alkaline_phosphatase_AS"/>
</dbReference>
<proteinExistence type="inferred from homology"/>
<evidence type="ECO:0000256" key="10">
    <source>
        <dbReference type="RuleBase" id="RU003946"/>
    </source>
</evidence>